<evidence type="ECO:0000256" key="3">
    <source>
        <dbReference type="PIRSR" id="PIRSR016184-1"/>
    </source>
</evidence>
<accession>A0A3E0UH91</accession>
<dbReference type="SUPFAM" id="SSF54506">
    <property type="entry name" value="Diaminopimelate epimerase-like"/>
    <property type="match status" value="1"/>
</dbReference>
<reference evidence="4 5" key="1">
    <citation type="submission" date="2018-08" db="EMBL/GenBank/DDBJ databases">
        <title>Thalassotalea euphylliae genome.</title>
        <authorList>
            <person name="Summers S."/>
            <person name="Rice S.A."/>
            <person name="Freckelton M.L."/>
            <person name="Nedved B.T."/>
            <person name="Hadfield M.G."/>
        </authorList>
    </citation>
    <scope>NUCLEOTIDE SEQUENCE [LARGE SCALE GENOMIC DNA]</scope>
    <source>
        <strain evidence="4 5">H2</strain>
    </source>
</reference>
<dbReference type="RefSeq" id="WP_116000894.1">
    <property type="nucleotide sequence ID" value="NZ_QUOV01000001.1"/>
</dbReference>
<protein>
    <submittedName>
        <fullName evidence="4">PhzF family phenazine biosynthesis protein</fullName>
    </submittedName>
</protein>
<dbReference type="PANTHER" id="PTHR13774:SF39">
    <property type="entry name" value="BIOSYNTHESIS PROTEIN, PUTATIVE-RELATED"/>
    <property type="match status" value="1"/>
</dbReference>
<comment type="similarity">
    <text evidence="1">Belongs to the PhzF family.</text>
</comment>
<name>A0A3E0UH91_9GAMM</name>
<dbReference type="GO" id="GO:0016853">
    <property type="term" value="F:isomerase activity"/>
    <property type="evidence" value="ECO:0007669"/>
    <property type="project" value="UniProtKB-KW"/>
</dbReference>
<dbReference type="Gene3D" id="3.10.310.10">
    <property type="entry name" value="Diaminopimelate Epimerase, Chain A, domain 1"/>
    <property type="match status" value="2"/>
</dbReference>
<dbReference type="Proteomes" id="UP000256999">
    <property type="component" value="Unassembled WGS sequence"/>
</dbReference>
<dbReference type="NCBIfam" id="TIGR00654">
    <property type="entry name" value="PhzF_family"/>
    <property type="match status" value="1"/>
</dbReference>
<dbReference type="EMBL" id="QUOV01000001">
    <property type="protein sequence ID" value="REL36226.1"/>
    <property type="molecule type" value="Genomic_DNA"/>
</dbReference>
<gene>
    <name evidence="4" type="ORF">DXX92_13350</name>
</gene>
<dbReference type="Pfam" id="PF02567">
    <property type="entry name" value="PhzC-PhzF"/>
    <property type="match status" value="1"/>
</dbReference>
<proteinExistence type="inferred from homology"/>
<evidence type="ECO:0000313" key="4">
    <source>
        <dbReference type="EMBL" id="REL36226.1"/>
    </source>
</evidence>
<comment type="caution">
    <text evidence="4">The sequence shown here is derived from an EMBL/GenBank/DDBJ whole genome shotgun (WGS) entry which is preliminary data.</text>
</comment>
<dbReference type="AlphaFoldDB" id="A0A3E0UH91"/>
<organism evidence="4 5">
    <name type="scientific">Thalassotalea euphylliae</name>
    <dbReference type="NCBI Taxonomy" id="1655234"/>
    <lineage>
        <taxon>Bacteria</taxon>
        <taxon>Pseudomonadati</taxon>
        <taxon>Pseudomonadota</taxon>
        <taxon>Gammaproteobacteria</taxon>
        <taxon>Alteromonadales</taxon>
        <taxon>Colwelliaceae</taxon>
        <taxon>Thalassotalea</taxon>
    </lineage>
</organism>
<dbReference type="OrthoDB" id="9788221at2"/>
<dbReference type="PANTHER" id="PTHR13774">
    <property type="entry name" value="PHENAZINE BIOSYNTHESIS PROTEIN"/>
    <property type="match status" value="1"/>
</dbReference>
<dbReference type="GO" id="GO:0005737">
    <property type="term" value="C:cytoplasm"/>
    <property type="evidence" value="ECO:0007669"/>
    <property type="project" value="TreeGrafter"/>
</dbReference>
<dbReference type="InterPro" id="IPR003719">
    <property type="entry name" value="Phenazine_PhzF-like"/>
</dbReference>
<evidence type="ECO:0000313" key="5">
    <source>
        <dbReference type="Proteomes" id="UP000256999"/>
    </source>
</evidence>
<evidence type="ECO:0000256" key="1">
    <source>
        <dbReference type="ARBA" id="ARBA00008270"/>
    </source>
</evidence>
<feature type="active site" evidence="3">
    <location>
        <position position="47"/>
    </location>
</feature>
<dbReference type="PIRSF" id="PIRSF016184">
    <property type="entry name" value="PhzC_PhzF"/>
    <property type="match status" value="1"/>
</dbReference>
<evidence type="ECO:0000256" key="2">
    <source>
        <dbReference type="ARBA" id="ARBA00023235"/>
    </source>
</evidence>
<keyword evidence="2" id="KW-0413">Isomerase</keyword>
<sequence>MKKVEAFLVSSFTDNGTGGNPAGVVLGADNLTDDEKLKIAQAIGYSETAFVSQGEEVDFALSFFTVTGEVDFCGHATLAAFSTLYQEGIVTEGRYLQRTKAGLLAVNIKADGHIVMQQSLPEYRGTLSYQVISELIGIDTTILESTLLPIEIVSTGLPDIIVALPYGYLDKIEVNEPITSDFCKKHEVIGIHAFELCDKTNTVTANCRNFAPLYGISEEAATSSASGALACYLTKYLSGSHVNRFTFEQGRLMGRTSKIIASVESSELGVQKVSVGGFAEKIGRKEITLHKAKQVLETT</sequence>